<dbReference type="Proteomes" id="UP000265419">
    <property type="component" value="Unassembled WGS sequence"/>
</dbReference>
<proteinExistence type="predicted"/>
<name>A0A399JDZ0_9MICC</name>
<comment type="caution">
    <text evidence="2">The sequence shown here is derived from an EMBL/GenBank/DDBJ whole genome shotgun (WGS) entry which is preliminary data.</text>
</comment>
<dbReference type="AlphaFoldDB" id="A0A399JDZ0"/>
<protein>
    <submittedName>
        <fullName evidence="2">Uncharacterized protein</fullName>
    </submittedName>
</protein>
<keyword evidence="3" id="KW-1185">Reference proteome</keyword>
<organism evidence="2 3">
    <name type="scientific">Galactobacter valiniphilus</name>
    <dbReference type="NCBI Taxonomy" id="2676122"/>
    <lineage>
        <taxon>Bacteria</taxon>
        <taxon>Bacillati</taxon>
        <taxon>Actinomycetota</taxon>
        <taxon>Actinomycetes</taxon>
        <taxon>Micrococcales</taxon>
        <taxon>Micrococcaceae</taxon>
        <taxon>Galactobacter</taxon>
    </lineage>
</organism>
<gene>
    <name evidence="2" type="ORF">DWB68_15855</name>
</gene>
<reference evidence="2 3" key="1">
    <citation type="submission" date="2018-07" db="EMBL/GenBank/DDBJ databases">
        <title>Arthrobacter sp. nov., isolated from raw cow's milk with high bacterial count.</title>
        <authorList>
            <person name="Hahne J."/>
            <person name="Isele D."/>
            <person name="Lipski A."/>
        </authorList>
    </citation>
    <scope>NUCLEOTIDE SEQUENCE [LARGE SCALE GENOMIC DNA]</scope>
    <source>
        <strain evidence="2 3">JZ R-35</strain>
    </source>
</reference>
<dbReference type="EMBL" id="QQXK01000086">
    <property type="protein sequence ID" value="RII40836.1"/>
    <property type="molecule type" value="Genomic_DNA"/>
</dbReference>
<evidence type="ECO:0000256" key="1">
    <source>
        <dbReference type="SAM" id="MobiDB-lite"/>
    </source>
</evidence>
<dbReference type="RefSeq" id="WP_119426065.1">
    <property type="nucleotide sequence ID" value="NZ_QQXK01000086.1"/>
</dbReference>
<feature type="compositionally biased region" description="Low complexity" evidence="1">
    <location>
        <begin position="90"/>
        <end position="101"/>
    </location>
</feature>
<feature type="region of interest" description="Disordered" evidence="1">
    <location>
        <begin position="73"/>
        <end position="112"/>
    </location>
</feature>
<evidence type="ECO:0000313" key="3">
    <source>
        <dbReference type="Proteomes" id="UP000265419"/>
    </source>
</evidence>
<evidence type="ECO:0000313" key="2">
    <source>
        <dbReference type="EMBL" id="RII40836.1"/>
    </source>
</evidence>
<accession>A0A399JDZ0</accession>
<sequence length="112" mass="12305">MTMPLTPKIILENAEAMNKPVKAAMDGVDAALQELVEDGEEWTTNEVRAAMDMAQIGLLKAVVLGRLTPDLGHADSSTLLGNRESKGWQGRTTRTSSGSGRWTYSHPRRVRR</sequence>